<reference evidence="2 3" key="1">
    <citation type="journal article" date="2018" name="Nat. Ecol. Evol.">
        <title>Pezizomycetes genomes reveal the molecular basis of ectomycorrhizal truffle lifestyle.</title>
        <authorList>
            <person name="Murat C."/>
            <person name="Payen T."/>
            <person name="Noel B."/>
            <person name="Kuo A."/>
            <person name="Morin E."/>
            <person name="Chen J."/>
            <person name="Kohler A."/>
            <person name="Krizsan K."/>
            <person name="Balestrini R."/>
            <person name="Da Silva C."/>
            <person name="Montanini B."/>
            <person name="Hainaut M."/>
            <person name="Levati E."/>
            <person name="Barry K.W."/>
            <person name="Belfiori B."/>
            <person name="Cichocki N."/>
            <person name="Clum A."/>
            <person name="Dockter R.B."/>
            <person name="Fauchery L."/>
            <person name="Guy J."/>
            <person name="Iotti M."/>
            <person name="Le Tacon F."/>
            <person name="Lindquist E.A."/>
            <person name="Lipzen A."/>
            <person name="Malagnac F."/>
            <person name="Mello A."/>
            <person name="Molinier V."/>
            <person name="Miyauchi S."/>
            <person name="Poulain J."/>
            <person name="Riccioni C."/>
            <person name="Rubini A."/>
            <person name="Sitrit Y."/>
            <person name="Splivallo R."/>
            <person name="Traeger S."/>
            <person name="Wang M."/>
            <person name="Zifcakova L."/>
            <person name="Wipf D."/>
            <person name="Zambonelli A."/>
            <person name="Paolocci F."/>
            <person name="Nowrousian M."/>
            <person name="Ottonello S."/>
            <person name="Baldrian P."/>
            <person name="Spatafora J.W."/>
            <person name="Henrissat B."/>
            <person name="Nagy L.G."/>
            <person name="Aury J.M."/>
            <person name="Wincker P."/>
            <person name="Grigoriev I.V."/>
            <person name="Bonfante P."/>
            <person name="Martin F.M."/>
        </authorList>
    </citation>
    <scope>NUCLEOTIDE SEQUENCE [LARGE SCALE GENOMIC DNA]</scope>
    <source>
        <strain evidence="2 3">ATCC MYA-4762</strain>
    </source>
</reference>
<feature type="region of interest" description="Disordered" evidence="1">
    <location>
        <begin position="111"/>
        <end position="138"/>
    </location>
</feature>
<protein>
    <submittedName>
        <fullName evidence="2">Uncharacterized protein</fullName>
    </submittedName>
</protein>
<dbReference type="OrthoDB" id="5408025at2759"/>
<feature type="compositionally biased region" description="Low complexity" evidence="1">
    <location>
        <begin position="42"/>
        <end position="72"/>
    </location>
</feature>
<gene>
    <name evidence="2" type="ORF">L211DRAFT_859015</name>
</gene>
<evidence type="ECO:0000313" key="3">
    <source>
        <dbReference type="Proteomes" id="UP000267821"/>
    </source>
</evidence>
<evidence type="ECO:0000256" key="1">
    <source>
        <dbReference type="SAM" id="MobiDB-lite"/>
    </source>
</evidence>
<feature type="region of interest" description="Disordered" evidence="1">
    <location>
        <begin position="40"/>
        <end position="79"/>
    </location>
</feature>
<dbReference type="Proteomes" id="UP000267821">
    <property type="component" value="Unassembled WGS sequence"/>
</dbReference>
<dbReference type="EMBL" id="ML121587">
    <property type="protein sequence ID" value="RPB19575.1"/>
    <property type="molecule type" value="Genomic_DNA"/>
</dbReference>
<evidence type="ECO:0000313" key="2">
    <source>
        <dbReference type="EMBL" id="RPB19575.1"/>
    </source>
</evidence>
<dbReference type="Pfam" id="PF14618">
    <property type="entry name" value="DUF4452"/>
    <property type="match status" value="1"/>
</dbReference>
<proteinExistence type="predicted"/>
<accession>A0A3N4LNL8</accession>
<feature type="compositionally biased region" description="Polar residues" evidence="1">
    <location>
        <begin position="123"/>
        <end position="138"/>
    </location>
</feature>
<dbReference type="PANTHER" id="PTHR39615:SF1">
    <property type="entry name" value="YALI0E17897P"/>
    <property type="match status" value="1"/>
</dbReference>
<keyword evidence="3" id="KW-1185">Reference proteome</keyword>
<organism evidence="2 3">
    <name type="scientific">Terfezia boudieri ATCC MYA-4762</name>
    <dbReference type="NCBI Taxonomy" id="1051890"/>
    <lineage>
        <taxon>Eukaryota</taxon>
        <taxon>Fungi</taxon>
        <taxon>Dikarya</taxon>
        <taxon>Ascomycota</taxon>
        <taxon>Pezizomycotina</taxon>
        <taxon>Pezizomycetes</taxon>
        <taxon>Pezizales</taxon>
        <taxon>Pezizaceae</taxon>
        <taxon>Terfezia</taxon>
    </lineage>
</organism>
<name>A0A3N4LNL8_9PEZI</name>
<dbReference type="InterPro" id="IPR027915">
    <property type="entry name" value="DUF4452"/>
</dbReference>
<dbReference type="PANTHER" id="PTHR39615">
    <property type="entry name" value="YALI0E17897P"/>
    <property type="match status" value="1"/>
</dbReference>
<dbReference type="InParanoid" id="A0A3N4LNL8"/>
<sequence>MRELTESTSVAAFRARFEAGRSFDLDDDLEFCPDLLTDEEIQSISSSSSDRSSNASSSPQSSPMQHQIQPSSFSLNPYGPYPYNQNMYMKVQHSPPVTTRVRNAIPIVNPTTGLRVASPPLTSPSRQPQSNPITRRMW</sequence>
<dbReference type="AlphaFoldDB" id="A0A3N4LNL8"/>